<evidence type="ECO:0000259" key="12">
    <source>
        <dbReference type="PROSITE" id="PS50893"/>
    </source>
</evidence>
<evidence type="ECO:0000256" key="8">
    <source>
        <dbReference type="ARBA" id="ARBA00023136"/>
    </source>
</evidence>
<evidence type="ECO:0000313" key="14">
    <source>
        <dbReference type="Proteomes" id="UP000059574"/>
    </source>
</evidence>
<evidence type="ECO:0000256" key="7">
    <source>
        <dbReference type="ARBA" id="ARBA00022989"/>
    </source>
</evidence>
<dbReference type="CDD" id="cd00060">
    <property type="entry name" value="FHA"/>
    <property type="match status" value="1"/>
</dbReference>
<dbReference type="Pfam" id="PF00498">
    <property type="entry name" value="FHA"/>
    <property type="match status" value="2"/>
</dbReference>
<keyword evidence="6" id="KW-0067">ATP-binding</keyword>
<organism evidence="13 14">
    <name type="scientific">Arthrobacter alpinus</name>
    <dbReference type="NCBI Taxonomy" id="656366"/>
    <lineage>
        <taxon>Bacteria</taxon>
        <taxon>Bacillati</taxon>
        <taxon>Actinomycetota</taxon>
        <taxon>Actinomycetes</taxon>
        <taxon>Micrococcales</taxon>
        <taxon>Micrococcaceae</taxon>
        <taxon>Arthrobacter</taxon>
    </lineage>
</organism>
<dbReference type="PANTHER" id="PTHR48041">
    <property type="entry name" value="ABC TRANSPORTER G FAMILY MEMBER 28"/>
    <property type="match status" value="1"/>
</dbReference>
<dbReference type="SMART" id="SM00382">
    <property type="entry name" value="AAA"/>
    <property type="match status" value="1"/>
</dbReference>
<evidence type="ECO:0000256" key="2">
    <source>
        <dbReference type="ARBA" id="ARBA00022448"/>
    </source>
</evidence>
<proteinExistence type="predicted"/>
<dbReference type="InterPro" id="IPR000253">
    <property type="entry name" value="FHA_dom"/>
</dbReference>
<dbReference type="RefSeq" id="WP_062285740.1">
    <property type="nucleotide sequence ID" value="NZ_CP013200.1"/>
</dbReference>
<feature type="transmembrane region" description="Helical" evidence="10">
    <location>
        <begin position="678"/>
        <end position="697"/>
    </location>
</feature>
<gene>
    <name evidence="13" type="ORF">AS189_01220</name>
</gene>
<reference evidence="14" key="1">
    <citation type="submission" date="2015-11" db="EMBL/GenBank/DDBJ databases">
        <authorList>
            <person name="Kumar R."/>
            <person name="Singh D."/>
            <person name="Swarnkar M.K."/>
            <person name="Singh A.K."/>
            <person name="Kumar S."/>
        </authorList>
    </citation>
    <scope>NUCLEOTIDE SEQUENCE [LARGE SCALE GENOMIC DNA]</scope>
    <source>
        <strain evidence="14">ERGS4:06</strain>
    </source>
</reference>
<dbReference type="PROSITE" id="PS00211">
    <property type="entry name" value="ABC_TRANSPORTER_1"/>
    <property type="match status" value="1"/>
</dbReference>
<evidence type="ECO:0008006" key="15">
    <source>
        <dbReference type="Google" id="ProtNLM"/>
    </source>
</evidence>
<evidence type="ECO:0000256" key="3">
    <source>
        <dbReference type="ARBA" id="ARBA00022553"/>
    </source>
</evidence>
<feature type="region of interest" description="Disordered" evidence="9">
    <location>
        <begin position="478"/>
        <end position="497"/>
    </location>
</feature>
<evidence type="ECO:0000256" key="1">
    <source>
        <dbReference type="ARBA" id="ARBA00004141"/>
    </source>
</evidence>
<dbReference type="EMBL" id="CP013200">
    <property type="protein sequence ID" value="ALO65365.1"/>
    <property type="molecule type" value="Genomic_DNA"/>
</dbReference>
<feature type="transmembrane region" description="Helical" evidence="10">
    <location>
        <begin position="608"/>
        <end position="631"/>
    </location>
</feature>
<feature type="transmembrane region" description="Helical" evidence="10">
    <location>
        <begin position="748"/>
        <end position="767"/>
    </location>
</feature>
<feature type="transmembrane region" description="Helical" evidence="10">
    <location>
        <begin position="528"/>
        <end position="547"/>
    </location>
</feature>
<dbReference type="SUPFAM" id="SSF52540">
    <property type="entry name" value="P-loop containing nucleoside triphosphate hydrolases"/>
    <property type="match status" value="1"/>
</dbReference>
<dbReference type="InterPro" id="IPR008984">
    <property type="entry name" value="SMAD_FHA_dom_sf"/>
</dbReference>
<dbReference type="InterPro" id="IPR017871">
    <property type="entry name" value="ABC_transporter-like_CS"/>
</dbReference>
<dbReference type="Gene3D" id="3.40.50.300">
    <property type="entry name" value="P-loop containing nucleotide triphosphate hydrolases"/>
    <property type="match status" value="1"/>
</dbReference>
<dbReference type="PROSITE" id="PS50893">
    <property type="entry name" value="ABC_TRANSPORTER_2"/>
    <property type="match status" value="1"/>
</dbReference>
<dbReference type="GO" id="GO:0016887">
    <property type="term" value="F:ATP hydrolysis activity"/>
    <property type="evidence" value="ECO:0007669"/>
    <property type="project" value="InterPro"/>
</dbReference>
<dbReference type="PROSITE" id="PS50006">
    <property type="entry name" value="FHA_DOMAIN"/>
    <property type="match status" value="2"/>
</dbReference>
<keyword evidence="4 10" id="KW-0812">Transmembrane</keyword>
<evidence type="ECO:0000256" key="6">
    <source>
        <dbReference type="ARBA" id="ARBA00022840"/>
    </source>
</evidence>
<keyword evidence="7 10" id="KW-1133">Transmembrane helix</keyword>
<feature type="domain" description="ABC transporter" evidence="12">
    <location>
        <begin position="219"/>
        <end position="456"/>
    </location>
</feature>
<dbReference type="GO" id="GO:0016020">
    <property type="term" value="C:membrane"/>
    <property type="evidence" value="ECO:0007669"/>
    <property type="project" value="UniProtKB-SubCell"/>
</dbReference>
<dbReference type="InterPro" id="IPR003439">
    <property type="entry name" value="ABC_transporter-like_ATP-bd"/>
</dbReference>
<dbReference type="InterPro" id="IPR003593">
    <property type="entry name" value="AAA+_ATPase"/>
</dbReference>
<feature type="domain" description="FHA" evidence="11">
    <location>
        <begin position="131"/>
        <end position="180"/>
    </location>
</feature>
<dbReference type="Proteomes" id="UP000059574">
    <property type="component" value="Chromosome"/>
</dbReference>
<evidence type="ECO:0000256" key="10">
    <source>
        <dbReference type="SAM" id="Phobius"/>
    </source>
</evidence>
<protein>
    <recommendedName>
        <fullName evidence="15">ABC transporter</fullName>
    </recommendedName>
</protein>
<keyword evidence="3" id="KW-0597">Phosphoprotein</keyword>
<accession>A0A0S2LV83</accession>
<dbReference type="Pfam" id="PF00005">
    <property type="entry name" value="ABC_tran"/>
    <property type="match status" value="1"/>
</dbReference>
<dbReference type="SMART" id="SM00240">
    <property type="entry name" value="FHA"/>
    <property type="match status" value="2"/>
</dbReference>
<feature type="transmembrane region" description="Helical" evidence="10">
    <location>
        <begin position="567"/>
        <end position="588"/>
    </location>
</feature>
<evidence type="ECO:0000259" key="11">
    <source>
        <dbReference type="PROSITE" id="PS50006"/>
    </source>
</evidence>
<sequence length="777" mass="82826">MTAAAGTVLHVTIGLRSWNLLPGRQTVIGRGADADILVSSPDVSRIHASLSFIEGPDGGWWLQDENSAGGLWLGGQRVSQGRIDRETLIFLGDPDGGAPSLKLLPHLPEQAATLLPSKTGYSLPRGPEYALGVGRGLENAVVVGDVLASRNHAELHVSPNRLVITDLASLNGTFVNGIRVLGAAEVWQGDRLTVGNTDLEIGWDGAAVALFPVQDEQGLRLEAVGFTVKDGRGNKALLSDVEFEARHGQLVAVIGPSGAGKSTLMNVLTGAKAPSSGSVYFDHQDIVENHAALRTRIGFVPQDDILHKSLTIRAALEYSSRLRLPADTSRAERQAQISRVLDQLDLQEQADTKVSKLSGGQRKRASVAMELLTEPALLILDEPTSGLDPAMDKQVMDTLRLLANAGRVVVVVTHNVANLDVCDKVLLLAKGGVTAYFGRPGSILSDFQAANWAGVFKQASDWPQELYARFRASTPRLAARSGNGNDRPRGVAASGFGTTAKTAGASSRGRQFRAIMARQLRLLWADKGYFAFLSLLPLVLGVLALVVPGSQGFGVPDLEDPGEPNQLLVVLVFGAAFMGMALSAKDLVTEREIFRREKAVGLRPGPYLLAKAVVYTAISLLQALVMTVIVLAGKPAPEHYLLWGLPGVEIFVAIALTACVCAYLGLAMSAWVQSAEQVMPFLVITAMAQLVLAGGLIPVTGRAGLEQLAWFSPTRWGFAMGAQSIDLTTLVAAADDDWLWTHSLERTAVAVGALVVLGALYLGAAWLRLVRLPENRE</sequence>
<evidence type="ECO:0000256" key="4">
    <source>
        <dbReference type="ARBA" id="ARBA00022692"/>
    </source>
</evidence>
<keyword evidence="5" id="KW-0547">Nucleotide-binding</keyword>
<keyword evidence="2" id="KW-0813">Transport</keyword>
<reference evidence="13 14" key="2">
    <citation type="journal article" date="2016" name="J. Biotechnol.">
        <title>Complete genome sequence of Arthrobacter alpinus ERGS4:06, a yellow pigmented bacterium tolerant to cold and radiations isolated from Sikkim Himalaya.</title>
        <authorList>
            <person name="Kumar R."/>
            <person name="Singh D."/>
            <person name="Swarnkar M.K."/>
            <person name="Singh A.K."/>
            <person name="Kumar S."/>
        </authorList>
    </citation>
    <scope>NUCLEOTIDE SEQUENCE [LARGE SCALE GENOMIC DNA]</scope>
    <source>
        <strain evidence="13 14">ERGS4:06</strain>
    </source>
</reference>
<dbReference type="InterPro" id="IPR050352">
    <property type="entry name" value="ABCG_transporters"/>
</dbReference>
<dbReference type="Pfam" id="PF01061">
    <property type="entry name" value="ABC2_membrane"/>
    <property type="match status" value="1"/>
</dbReference>
<dbReference type="FunFam" id="3.40.50.300:FF:000474">
    <property type="entry name" value="Putative ABC transporter ATP-binding subunit"/>
    <property type="match status" value="1"/>
</dbReference>
<dbReference type="PANTHER" id="PTHR48041:SF139">
    <property type="entry name" value="PROTEIN SCARLET"/>
    <property type="match status" value="1"/>
</dbReference>
<name>A0A0S2LV83_9MICC</name>
<dbReference type="InterPro" id="IPR013525">
    <property type="entry name" value="ABC2_TM"/>
</dbReference>
<dbReference type="Gene3D" id="2.60.200.20">
    <property type="match status" value="2"/>
</dbReference>
<dbReference type="GO" id="GO:0140359">
    <property type="term" value="F:ABC-type transporter activity"/>
    <property type="evidence" value="ECO:0007669"/>
    <property type="project" value="InterPro"/>
</dbReference>
<feature type="transmembrane region" description="Helical" evidence="10">
    <location>
        <begin position="643"/>
        <end position="666"/>
    </location>
</feature>
<comment type="subcellular location">
    <subcellularLocation>
        <location evidence="1">Membrane</location>
        <topology evidence="1">Multi-pass membrane protein</topology>
    </subcellularLocation>
</comment>
<dbReference type="InterPro" id="IPR027417">
    <property type="entry name" value="P-loop_NTPase"/>
</dbReference>
<evidence type="ECO:0000313" key="13">
    <source>
        <dbReference type="EMBL" id="ALO65365.1"/>
    </source>
</evidence>
<evidence type="ECO:0000256" key="5">
    <source>
        <dbReference type="ARBA" id="ARBA00022741"/>
    </source>
</evidence>
<keyword evidence="8 10" id="KW-0472">Membrane</keyword>
<feature type="domain" description="FHA" evidence="11">
    <location>
        <begin position="26"/>
        <end position="78"/>
    </location>
</feature>
<dbReference type="SUPFAM" id="SSF49879">
    <property type="entry name" value="SMAD/FHA domain"/>
    <property type="match status" value="2"/>
</dbReference>
<dbReference type="AlphaFoldDB" id="A0A0S2LV83"/>
<evidence type="ECO:0000256" key="9">
    <source>
        <dbReference type="SAM" id="MobiDB-lite"/>
    </source>
</evidence>
<dbReference type="GO" id="GO:0005524">
    <property type="term" value="F:ATP binding"/>
    <property type="evidence" value="ECO:0007669"/>
    <property type="project" value="UniProtKB-KW"/>
</dbReference>